<evidence type="ECO:0000313" key="2">
    <source>
        <dbReference type="Proteomes" id="UP000272942"/>
    </source>
</evidence>
<gene>
    <name evidence="1" type="ORF">ECPE_LOCUS14551</name>
</gene>
<reference evidence="3" key="1">
    <citation type="submission" date="2016-06" db="UniProtKB">
        <authorList>
            <consortium name="WormBaseParasite"/>
        </authorList>
    </citation>
    <scope>IDENTIFICATION</scope>
</reference>
<organism evidence="3">
    <name type="scientific">Echinostoma caproni</name>
    <dbReference type="NCBI Taxonomy" id="27848"/>
    <lineage>
        <taxon>Eukaryota</taxon>
        <taxon>Metazoa</taxon>
        <taxon>Spiralia</taxon>
        <taxon>Lophotrochozoa</taxon>
        <taxon>Platyhelminthes</taxon>
        <taxon>Trematoda</taxon>
        <taxon>Digenea</taxon>
        <taxon>Plagiorchiida</taxon>
        <taxon>Echinostomata</taxon>
        <taxon>Echinostomatoidea</taxon>
        <taxon>Echinostomatidae</taxon>
        <taxon>Echinostoma</taxon>
    </lineage>
</organism>
<dbReference type="OrthoDB" id="1483400at2759"/>
<dbReference type="EMBL" id="UZAN01057865">
    <property type="protein sequence ID" value="VDP91823.1"/>
    <property type="molecule type" value="Genomic_DNA"/>
</dbReference>
<evidence type="ECO:0000313" key="3">
    <source>
        <dbReference type="WBParaSite" id="ECPE_0001459101-mRNA-1"/>
    </source>
</evidence>
<reference evidence="1 2" key="2">
    <citation type="submission" date="2018-11" db="EMBL/GenBank/DDBJ databases">
        <authorList>
            <consortium name="Pathogen Informatics"/>
        </authorList>
    </citation>
    <scope>NUCLEOTIDE SEQUENCE [LARGE SCALE GENOMIC DNA]</scope>
    <source>
        <strain evidence="1 2">Egypt</strain>
    </source>
</reference>
<sequence length="107" mass="12190">MSDFPALQNVATTSLRAYTDRMTRWLRLRVRMIPLVAGVLEPLTEALTLGLLFSLALNYLFELPISYVLLSHLTAWIILDYTLLRSIQVSICDLCDLSLPLFAFSRI</sequence>
<name>A0A183B5R6_9TREM</name>
<evidence type="ECO:0000313" key="1">
    <source>
        <dbReference type="EMBL" id="VDP91823.1"/>
    </source>
</evidence>
<dbReference type="WBParaSite" id="ECPE_0001459101-mRNA-1">
    <property type="protein sequence ID" value="ECPE_0001459101-mRNA-1"/>
    <property type="gene ID" value="ECPE_0001459101"/>
</dbReference>
<dbReference type="Proteomes" id="UP000272942">
    <property type="component" value="Unassembled WGS sequence"/>
</dbReference>
<protein>
    <submittedName>
        <fullName evidence="3">ABC transmembrane type-1 domain-containing protein</fullName>
    </submittedName>
</protein>
<dbReference type="AlphaFoldDB" id="A0A183B5R6"/>
<keyword evidence="2" id="KW-1185">Reference proteome</keyword>
<proteinExistence type="predicted"/>
<accession>A0A183B5R6</accession>